<evidence type="ECO:0000256" key="1">
    <source>
        <dbReference type="ARBA" id="ARBA00004141"/>
    </source>
</evidence>
<dbReference type="Pfam" id="PF13506">
    <property type="entry name" value="Glyco_transf_21"/>
    <property type="match status" value="1"/>
</dbReference>
<reference evidence="9 10" key="1">
    <citation type="journal article" date="2018" name="Microbiol. Resour. Announc.">
        <title>Complete Genome Sequence of Acidithiobacillus ferridurans JCM 18981.</title>
        <authorList>
            <person name="Miyauchi T."/>
            <person name="Kouzuma A."/>
            <person name="Abe T."/>
            <person name="Watanabe K."/>
        </authorList>
    </citation>
    <scope>NUCLEOTIDE SEQUENCE [LARGE SCALE GENOMIC DNA]</scope>
    <source>
        <strain evidence="10">ATCC 33020 / DSM 29468 / JCM 18981 / 11Fe</strain>
    </source>
</reference>
<keyword evidence="4" id="KW-0328">Glycosyltransferase</keyword>
<keyword evidence="10" id="KW-1185">Reference proteome</keyword>
<dbReference type="InterPro" id="IPR029044">
    <property type="entry name" value="Nucleotide-diphossugar_trans"/>
</dbReference>
<protein>
    <submittedName>
        <fullName evidence="9">Uncharacterized protein</fullName>
    </submittedName>
</protein>
<dbReference type="Proteomes" id="UP000280188">
    <property type="component" value="Chromosome"/>
</dbReference>
<evidence type="ECO:0000256" key="7">
    <source>
        <dbReference type="ARBA" id="ARBA00022989"/>
    </source>
</evidence>
<dbReference type="InterPro" id="IPR017835">
    <property type="entry name" value="Hopen-assoc_HpnI"/>
</dbReference>
<dbReference type="InterPro" id="IPR025993">
    <property type="entry name" value="Ceramide_glucosylTrfase"/>
</dbReference>
<organism evidence="9 10">
    <name type="scientific">Acidithiobacillus ferridurans</name>
    <dbReference type="NCBI Taxonomy" id="1232575"/>
    <lineage>
        <taxon>Bacteria</taxon>
        <taxon>Pseudomonadati</taxon>
        <taxon>Pseudomonadota</taxon>
        <taxon>Acidithiobacillia</taxon>
        <taxon>Acidithiobacillales</taxon>
        <taxon>Acidithiobacillaceae</taxon>
        <taxon>Acidithiobacillus</taxon>
    </lineage>
</organism>
<keyword evidence="8" id="KW-0472">Membrane</keyword>
<dbReference type="GO" id="GO:0006679">
    <property type="term" value="P:glucosylceramide biosynthetic process"/>
    <property type="evidence" value="ECO:0007669"/>
    <property type="project" value="TreeGrafter"/>
</dbReference>
<evidence type="ECO:0000256" key="8">
    <source>
        <dbReference type="ARBA" id="ARBA00023136"/>
    </source>
</evidence>
<evidence type="ECO:0000313" key="10">
    <source>
        <dbReference type="Proteomes" id="UP000280188"/>
    </source>
</evidence>
<gene>
    <name evidence="9" type="ORF">AFERRID_02550</name>
</gene>
<name>A0A2Z6IHI2_ACIFI</name>
<accession>A0A2Z6IHI2</accession>
<dbReference type="AlphaFoldDB" id="A0A2Z6IHI2"/>
<dbReference type="GO" id="GO:0016020">
    <property type="term" value="C:membrane"/>
    <property type="evidence" value="ECO:0007669"/>
    <property type="project" value="UniProtKB-SubCell"/>
</dbReference>
<keyword evidence="5" id="KW-0808">Transferase</keyword>
<evidence type="ECO:0000256" key="5">
    <source>
        <dbReference type="ARBA" id="ARBA00022679"/>
    </source>
</evidence>
<dbReference type="CDD" id="cd02520">
    <property type="entry name" value="Glucosylceramide_synthase"/>
    <property type="match status" value="1"/>
</dbReference>
<comment type="pathway">
    <text evidence="2">Lipid metabolism; sphingolipid metabolism.</text>
</comment>
<evidence type="ECO:0000313" key="9">
    <source>
        <dbReference type="EMBL" id="BBF64037.1"/>
    </source>
</evidence>
<dbReference type="EMBL" id="AP018795">
    <property type="protein sequence ID" value="BBF64037.1"/>
    <property type="molecule type" value="Genomic_DNA"/>
</dbReference>
<keyword evidence="6" id="KW-0812">Transmembrane</keyword>
<dbReference type="KEGG" id="afj:AFERRID_02550"/>
<keyword evidence="7" id="KW-1133">Transmembrane helix</keyword>
<evidence type="ECO:0000256" key="4">
    <source>
        <dbReference type="ARBA" id="ARBA00022676"/>
    </source>
</evidence>
<dbReference type="PANTHER" id="PTHR12726:SF0">
    <property type="entry name" value="CERAMIDE GLUCOSYLTRANSFERASE"/>
    <property type="match status" value="1"/>
</dbReference>
<comment type="pathway">
    <text evidence="3">Sphingolipid metabolism.</text>
</comment>
<comment type="subcellular location">
    <subcellularLocation>
        <location evidence="1">Membrane</location>
        <topology evidence="1">Multi-pass membrane protein</topology>
    </subcellularLocation>
</comment>
<proteinExistence type="predicted"/>
<dbReference type="PANTHER" id="PTHR12726">
    <property type="entry name" value="CERAMIDE GLUCOSYLTRANSFERASE"/>
    <property type="match status" value="1"/>
</dbReference>
<evidence type="ECO:0000256" key="3">
    <source>
        <dbReference type="ARBA" id="ARBA00004991"/>
    </source>
</evidence>
<evidence type="ECO:0000256" key="6">
    <source>
        <dbReference type="ARBA" id="ARBA00022692"/>
    </source>
</evidence>
<dbReference type="GO" id="GO:0008120">
    <property type="term" value="F:ceramide glucosyltransferase activity"/>
    <property type="evidence" value="ECO:0007669"/>
    <property type="project" value="TreeGrafter"/>
</dbReference>
<dbReference type="RefSeq" id="WP_126604222.1">
    <property type="nucleotide sequence ID" value="NZ_AP018795.1"/>
</dbReference>
<dbReference type="SUPFAM" id="SSF53448">
    <property type="entry name" value="Nucleotide-diphospho-sugar transferases"/>
    <property type="match status" value="1"/>
</dbReference>
<evidence type="ECO:0000256" key="2">
    <source>
        <dbReference type="ARBA" id="ARBA00004760"/>
    </source>
</evidence>
<dbReference type="Gene3D" id="3.90.550.10">
    <property type="entry name" value="Spore Coat Polysaccharide Biosynthesis Protein SpsA, Chain A"/>
    <property type="match status" value="1"/>
</dbReference>
<dbReference type="NCBIfam" id="TIGR03472">
    <property type="entry name" value="HpnI"/>
    <property type="match status" value="1"/>
</dbReference>
<sequence>MCWWIGGPAALLSLAAVVYLLMALRAIARWHPILPERDAAVSGDILCDGPGISVLKPLHGDEGDLYAALRSFCVQDYPAFEMVFGVQHPDDPAVAVVLQLQAEFPALALRWVCTEAHIGSNPKVNNLAGILAVCRYDTLVISDADISVGPYYLRQICASLQNRNVGVVTCLYRARPVATFWSRVLAGQVNDLFLPSVLLAARLGPNIFCGGATMALRRRTLEAVGGLPRLANQLADDYWLGAYSRQLGQATLLADYVVDTEVREANFRAFYQHALRWSRTTRSVQPLGHTFSFLTYPLPLVLLLAPWMGFWGGVPLGVVLLLRLVYHRQIMHKLGADGSFGVALLGEFLGLWIWFHALFARHVAWRGSQFAIAADGRMDGHDGAKR</sequence>